<organism evidence="1 2">
    <name type="scientific">Xenorhabdus cabanillasii JM26</name>
    <dbReference type="NCBI Taxonomy" id="1427517"/>
    <lineage>
        <taxon>Bacteria</taxon>
        <taxon>Pseudomonadati</taxon>
        <taxon>Pseudomonadota</taxon>
        <taxon>Gammaproteobacteria</taxon>
        <taxon>Enterobacterales</taxon>
        <taxon>Morganellaceae</taxon>
        <taxon>Xenorhabdus</taxon>
    </lineage>
</organism>
<evidence type="ECO:0000313" key="2">
    <source>
        <dbReference type="Proteomes" id="UP000019197"/>
    </source>
</evidence>
<sequence length="53" mass="6200">MPTIATDRLSQKLHLLCESKKHKVITNELTYSINIEQKIKQSNTDKIEKLKFT</sequence>
<evidence type="ECO:0000313" key="1">
    <source>
        <dbReference type="EMBL" id="CDL79223.1"/>
    </source>
</evidence>
<dbReference type="EMBL" id="CBXE010000009">
    <property type="protein sequence ID" value="CDL79223.1"/>
    <property type="molecule type" value="Genomic_DNA"/>
</dbReference>
<comment type="caution">
    <text evidence="1">The sequence shown here is derived from an EMBL/GenBank/DDBJ whole genome shotgun (WGS) entry which is preliminary data.</text>
</comment>
<dbReference type="Proteomes" id="UP000019197">
    <property type="component" value="Unassembled WGS sequence"/>
</dbReference>
<gene>
    <name evidence="1" type="ORF">XCR1_1060074</name>
</gene>
<dbReference type="AlphaFoldDB" id="W1IN14"/>
<reference evidence="1 2" key="1">
    <citation type="submission" date="2013-11" db="EMBL/GenBank/DDBJ databases">
        <title>Draft genome sequence and annotation of the entomopathogenic bacterium, Xenorhabdus cabanillasi strain JM26.</title>
        <authorList>
            <person name="Gualtieri M."/>
            <person name="Ogier J.C."/>
            <person name="Pages S."/>
            <person name="Givaudan A."/>
            <person name="Gaudriault S."/>
        </authorList>
    </citation>
    <scope>NUCLEOTIDE SEQUENCE [LARGE SCALE GENOMIC DNA]</scope>
    <source>
        <strain evidence="1 2">JM26</strain>
    </source>
</reference>
<proteinExistence type="predicted"/>
<name>W1IN14_9GAMM</name>
<accession>W1IN14</accession>
<protein>
    <submittedName>
        <fullName evidence="1">Uncharacterized protein</fullName>
    </submittedName>
</protein>